<feature type="region of interest" description="Disordered" evidence="1">
    <location>
        <begin position="24"/>
        <end position="45"/>
    </location>
</feature>
<feature type="region of interest" description="Disordered" evidence="1">
    <location>
        <begin position="82"/>
        <end position="136"/>
    </location>
</feature>
<name>A0A7J7T6G7_MYOMY</name>
<reference evidence="2 3" key="1">
    <citation type="journal article" date="2020" name="Nature">
        <title>Six reference-quality genomes reveal evolution of bat adaptations.</title>
        <authorList>
            <person name="Jebb D."/>
            <person name="Huang Z."/>
            <person name="Pippel M."/>
            <person name="Hughes G.M."/>
            <person name="Lavrichenko K."/>
            <person name="Devanna P."/>
            <person name="Winkler S."/>
            <person name="Jermiin L.S."/>
            <person name="Skirmuntt E.C."/>
            <person name="Katzourakis A."/>
            <person name="Burkitt-Gray L."/>
            <person name="Ray D.A."/>
            <person name="Sullivan K.A.M."/>
            <person name="Roscito J.G."/>
            <person name="Kirilenko B.M."/>
            <person name="Davalos L.M."/>
            <person name="Corthals A.P."/>
            <person name="Power M.L."/>
            <person name="Jones G."/>
            <person name="Ransome R.D."/>
            <person name="Dechmann D.K.N."/>
            <person name="Locatelli A.G."/>
            <person name="Puechmaille S.J."/>
            <person name="Fedrigo O."/>
            <person name="Jarvis E.D."/>
            <person name="Hiller M."/>
            <person name="Vernes S.C."/>
            <person name="Myers E.W."/>
            <person name="Teeling E.C."/>
        </authorList>
    </citation>
    <scope>NUCLEOTIDE SEQUENCE [LARGE SCALE GENOMIC DNA]</scope>
    <source>
        <strain evidence="2">MMyoMyo1</strain>
        <tissue evidence="2">Flight muscle</tissue>
    </source>
</reference>
<sequence>MDLSGGAETIDWLDDVMGKRPKGLAKYEGADEEQETGGGCPVSGEGGSGLMPGLVCALGRGSAQCQALGRLITREGPVLRIGNIKASPGRTQCPERGQKGQSGELVPRMANSPGGGQVGKFLGELSGRDSGGLGQG</sequence>
<evidence type="ECO:0000313" key="3">
    <source>
        <dbReference type="Proteomes" id="UP000527355"/>
    </source>
</evidence>
<dbReference type="AlphaFoldDB" id="A0A7J7T6G7"/>
<gene>
    <name evidence="2" type="ORF">mMyoMyo1_009222</name>
</gene>
<comment type="caution">
    <text evidence="2">The sequence shown here is derived from an EMBL/GenBank/DDBJ whole genome shotgun (WGS) entry which is preliminary data.</text>
</comment>
<evidence type="ECO:0000313" key="2">
    <source>
        <dbReference type="EMBL" id="KAF6296120.1"/>
    </source>
</evidence>
<keyword evidence="3" id="KW-1185">Reference proteome</keyword>
<evidence type="ECO:0000256" key="1">
    <source>
        <dbReference type="SAM" id="MobiDB-lite"/>
    </source>
</evidence>
<dbReference type="EMBL" id="JABWUV010000017">
    <property type="protein sequence ID" value="KAF6296120.1"/>
    <property type="molecule type" value="Genomic_DNA"/>
</dbReference>
<proteinExistence type="predicted"/>
<dbReference type="Proteomes" id="UP000527355">
    <property type="component" value="Unassembled WGS sequence"/>
</dbReference>
<protein>
    <submittedName>
        <fullName evidence="2">Uncharacterized protein</fullName>
    </submittedName>
</protein>
<organism evidence="2 3">
    <name type="scientific">Myotis myotis</name>
    <name type="common">Greater mouse-eared bat</name>
    <name type="synonym">Vespertilio myotis</name>
    <dbReference type="NCBI Taxonomy" id="51298"/>
    <lineage>
        <taxon>Eukaryota</taxon>
        <taxon>Metazoa</taxon>
        <taxon>Chordata</taxon>
        <taxon>Craniata</taxon>
        <taxon>Vertebrata</taxon>
        <taxon>Euteleostomi</taxon>
        <taxon>Mammalia</taxon>
        <taxon>Eutheria</taxon>
        <taxon>Laurasiatheria</taxon>
        <taxon>Chiroptera</taxon>
        <taxon>Yangochiroptera</taxon>
        <taxon>Vespertilionidae</taxon>
        <taxon>Myotis</taxon>
    </lineage>
</organism>
<accession>A0A7J7T6G7</accession>
<feature type="compositionally biased region" description="Gly residues" evidence="1">
    <location>
        <begin position="36"/>
        <end position="45"/>
    </location>
</feature>